<evidence type="ECO:0000259" key="5">
    <source>
        <dbReference type="Pfam" id="PF00755"/>
    </source>
</evidence>
<dbReference type="SUPFAM" id="SSF52777">
    <property type="entry name" value="CoA-dependent acyltransferases"/>
    <property type="match status" value="2"/>
</dbReference>
<evidence type="ECO:0000313" key="7">
    <source>
        <dbReference type="Proteomes" id="UP001164746"/>
    </source>
</evidence>
<dbReference type="Gene3D" id="3.30.559.70">
    <property type="entry name" value="Choline/Carnitine o-acyltransferase, domain 2"/>
    <property type="match status" value="1"/>
</dbReference>
<dbReference type="InterPro" id="IPR000542">
    <property type="entry name" value="Carn_acyl_trans"/>
</dbReference>
<dbReference type="PANTHER" id="PTHR22589">
    <property type="entry name" value="CARNITINE O-ACYLTRANSFERASE"/>
    <property type="match status" value="1"/>
</dbReference>
<dbReference type="InterPro" id="IPR042231">
    <property type="entry name" value="Cho/carn_acyl_trans_2"/>
</dbReference>
<dbReference type="EMBL" id="CP111022">
    <property type="protein sequence ID" value="WAR19552.1"/>
    <property type="molecule type" value="Genomic_DNA"/>
</dbReference>
<evidence type="ECO:0000256" key="1">
    <source>
        <dbReference type="ARBA" id="ARBA00005232"/>
    </source>
</evidence>
<feature type="domain" description="Choline/carnitine acyltransferase" evidence="5">
    <location>
        <begin position="186"/>
        <end position="338"/>
    </location>
</feature>
<keyword evidence="7" id="KW-1185">Reference proteome</keyword>
<accession>A0ABY7FBL1</accession>
<evidence type="ECO:0000256" key="4">
    <source>
        <dbReference type="SAM" id="Phobius"/>
    </source>
</evidence>
<dbReference type="Gene3D" id="3.30.559.10">
    <property type="entry name" value="Chloramphenicol acetyltransferase-like domain"/>
    <property type="match status" value="1"/>
</dbReference>
<sequence>MFRVMGSMMPYRNRAYDIYRRNFSEASAVGFLSALLFTVFSTGVENLVDFGVKWMELTGIPYQMNIALLGFIVGYGTTKMFLLMRMHLFKMLLAYQGWMFNPKSTTTKMWALMLGLLRGNGRYPCFYFEPLLPRLPIPELNATLDRFLTSMKPIVPEEEYIQLLTDTETFRVKEGPKIHQYLKQRYYVQICDESLVPQYMQDLIPITMDGYKKTYCTVRRPKPFMDEIVSYNDQKHVVIYRKGVYFTMDVFKTDSDGKEVQVSVPEIHAQLQRICEMADDSKDTCPIGAREKLVAKDVNRESLEVIDSSLTIIFLDEERPKDVDEEAMFSMTGQGTNRCQVASGNTFWPRSSTMKMEVSPKPLRPLCRNYRHQPNLNGTYAMLKMKSLNLLNTSRNWRTVLCQRVCSRIMAKASSKPRGSVLMDTYRMFADGRTETIRPVTESSVAWCKAMSLMKGTTREQKILLLKRAINAQTKLKNEAVVGLGWDRHMFGLFACCKELQMELPSVFKNKYMFMPDVLSTSQTPTKYTDIWKQEKSCLGGGFAAVNPNGYGVSYIIVGEDLILFHVSANKYSEETSAHKMTDAIMDSMNEIRDLLN</sequence>
<keyword evidence="4" id="KW-1133">Transmembrane helix</keyword>
<evidence type="ECO:0000256" key="3">
    <source>
        <dbReference type="ARBA" id="ARBA00023315"/>
    </source>
</evidence>
<comment type="similarity">
    <text evidence="1">Belongs to the carnitine/choline acetyltransferase family.</text>
</comment>
<dbReference type="InterPro" id="IPR039551">
    <property type="entry name" value="Cho/carn_acyl_trans"/>
</dbReference>
<dbReference type="Proteomes" id="UP001164746">
    <property type="component" value="Chromosome 11"/>
</dbReference>
<feature type="domain" description="Choline/carnitine acyltransferase" evidence="5">
    <location>
        <begin position="135"/>
        <end position="185"/>
    </location>
</feature>
<keyword evidence="4" id="KW-0812">Transmembrane</keyword>
<gene>
    <name evidence="6" type="ORF">MAR_001390</name>
</gene>
<feature type="domain" description="Choline/carnitine acyltransferase" evidence="5">
    <location>
        <begin position="426"/>
        <end position="585"/>
    </location>
</feature>
<dbReference type="PANTHER" id="PTHR22589:SF113">
    <property type="entry name" value="CARNITINE O-PALMITOYLTRANSFERASE 1, LIVER ISOFORM-LIKE"/>
    <property type="match status" value="1"/>
</dbReference>
<protein>
    <submittedName>
        <fullName evidence="6">CPT1A-like protein</fullName>
    </submittedName>
</protein>
<proteinExistence type="inferred from homology"/>
<feature type="transmembrane region" description="Helical" evidence="4">
    <location>
        <begin position="65"/>
        <end position="84"/>
    </location>
</feature>
<dbReference type="InterPro" id="IPR023213">
    <property type="entry name" value="CAT-like_dom_sf"/>
</dbReference>
<keyword evidence="3" id="KW-0012">Acyltransferase</keyword>
<evidence type="ECO:0000313" key="6">
    <source>
        <dbReference type="EMBL" id="WAR19552.1"/>
    </source>
</evidence>
<dbReference type="Pfam" id="PF00755">
    <property type="entry name" value="Carn_acyltransf"/>
    <property type="match status" value="3"/>
</dbReference>
<reference evidence="6" key="1">
    <citation type="submission" date="2022-11" db="EMBL/GenBank/DDBJ databases">
        <title>Centuries of genome instability and evolution in soft-shell clam transmissible cancer (bioRxiv).</title>
        <authorList>
            <person name="Hart S.F.M."/>
            <person name="Yonemitsu M.A."/>
            <person name="Giersch R.M."/>
            <person name="Beal B.F."/>
            <person name="Arriagada G."/>
            <person name="Davis B.W."/>
            <person name="Ostrander E.A."/>
            <person name="Goff S.P."/>
            <person name="Metzger M.J."/>
        </authorList>
    </citation>
    <scope>NUCLEOTIDE SEQUENCE</scope>
    <source>
        <strain evidence="6">MELC-2E11</strain>
        <tissue evidence="6">Siphon/mantle</tissue>
    </source>
</reference>
<keyword evidence="2" id="KW-0808">Transferase</keyword>
<organism evidence="6 7">
    <name type="scientific">Mya arenaria</name>
    <name type="common">Soft-shell clam</name>
    <dbReference type="NCBI Taxonomy" id="6604"/>
    <lineage>
        <taxon>Eukaryota</taxon>
        <taxon>Metazoa</taxon>
        <taxon>Spiralia</taxon>
        <taxon>Lophotrochozoa</taxon>
        <taxon>Mollusca</taxon>
        <taxon>Bivalvia</taxon>
        <taxon>Autobranchia</taxon>
        <taxon>Heteroconchia</taxon>
        <taxon>Euheterodonta</taxon>
        <taxon>Imparidentia</taxon>
        <taxon>Neoheterodontei</taxon>
        <taxon>Myida</taxon>
        <taxon>Myoidea</taxon>
        <taxon>Myidae</taxon>
        <taxon>Mya</taxon>
    </lineage>
</organism>
<evidence type="ECO:0000256" key="2">
    <source>
        <dbReference type="ARBA" id="ARBA00022679"/>
    </source>
</evidence>
<keyword evidence="4" id="KW-0472">Membrane</keyword>
<name>A0ABY7FBL1_MYAAR</name>